<keyword evidence="3 6" id="KW-0812">Transmembrane</keyword>
<evidence type="ECO:0000256" key="1">
    <source>
        <dbReference type="ARBA" id="ARBA00004308"/>
    </source>
</evidence>
<sequence length="467" mass="51131">MSMQSWSEIVSDFGRNWPVYVSMPIIAALIGYGTKLVAIKMMFRPQRFKGIGKLGWQGIIPRRSQQMVDVLCDTLTGRLISAREIAEKVDGAEVAALVERPLRAEVARIARDVLPEYQPTLWHVLPPVAQDLVIERVQDAAPDVVVRITEAITDDVDELFDLKAMVTEEFLADPDTLESMFLDVGRREFAFIRRSGLVFGFCIGLVQLLVWALFHNPYVMPLFGLFTGWFTDWAALRLIFNPKVPTKYLGVITWQGLFLKHRIPVSQEYGTLIATRVLTSDRLMRAVFTGKNSPKVVLVVADVIEDALRDGLGDLEQLAGIDAAAMPVLKDLGLEALPGLGALGGDADELPVGGLLGLVSGVLSSPVRGATGFGLDVVHVQSMCQAAASDMVAVLPKVLTGAEDYLTRAMEIQPIMAEKMAAMTPEEFEGVLRPAFQADERTLIVVGAILGFLVGELQVVLVEHLTH</sequence>
<gene>
    <name evidence="7" type="ORF">AXK60_09905</name>
</gene>
<dbReference type="EMBL" id="LSRF01000056">
    <property type="protein sequence ID" value="KXP06402.1"/>
    <property type="molecule type" value="Genomic_DNA"/>
</dbReference>
<dbReference type="InterPro" id="IPR007383">
    <property type="entry name" value="DUF445"/>
</dbReference>
<evidence type="ECO:0000256" key="6">
    <source>
        <dbReference type="SAM" id="Phobius"/>
    </source>
</evidence>
<dbReference type="PANTHER" id="PTHR35791:SF1">
    <property type="entry name" value="UPF0754 MEMBRANE PROTEIN YHEB"/>
    <property type="match status" value="1"/>
</dbReference>
<evidence type="ECO:0000256" key="3">
    <source>
        <dbReference type="ARBA" id="ARBA00022692"/>
    </source>
</evidence>
<comment type="caution">
    <text evidence="7">The sequence shown here is derived from an EMBL/GenBank/DDBJ whole genome shotgun (WGS) entry which is preliminary data.</text>
</comment>
<feature type="transmembrane region" description="Helical" evidence="6">
    <location>
        <begin position="442"/>
        <end position="461"/>
    </location>
</feature>
<evidence type="ECO:0000313" key="7">
    <source>
        <dbReference type="EMBL" id="KXP06402.1"/>
    </source>
</evidence>
<comment type="subcellular location">
    <subcellularLocation>
        <location evidence="1">Endomembrane system</location>
    </subcellularLocation>
</comment>
<name>A0A138A7G6_9ACTN</name>
<dbReference type="Pfam" id="PF04286">
    <property type="entry name" value="DUF445"/>
    <property type="match status" value="1"/>
</dbReference>
<evidence type="ECO:0000256" key="5">
    <source>
        <dbReference type="ARBA" id="ARBA00023136"/>
    </source>
</evidence>
<keyword evidence="4 6" id="KW-1133">Transmembrane helix</keyword>
<feature type="transmembrane region" description="Helical" evidence="6">
    <location>
        <begin position="220"/>
        <end position="240"/>
    </location>
</feature>
<dbReference type="AlphaFoldDB" id="A0A138A7G6"/>
<feature type="transmembrane region" description="Helical" evidence="6">
    <location>
        <begin position="196"/>
        <end position="214"/>
    </location>
</feature>
<dbReference type="GO" id="GO:0012505">
    <property type="term" value="C:endomembrane system"/>
    <property type="evidence" value="ECO:0007669"/>
    <property type="project" value="UniProtKB-SubCell"/>
</dbReference>
<reference evidence="8" key="1">
    <citation type="submission" date="2016-02" db="EMBL/GenBank/DDBJ databases">
        <authorList>
            <person name="Wen L."/>
            <person name="He K."/>
            <person name="Yang H."/>
        </authorList>
    </citation>
    <scope>NUCLEOTIDE SEQUENCE [LARGE SCALE GENOMIC DNA]</scope>
    <source>
        <strain evidence="8">JCM 15929</strain>
    </source>
</reference>
<organism evidence="7 8">
    <name type="scientific">Tsukamurella pseudospumae</name>
    <dbReference type="NCBI Taxonomy" id="239498"/>
    <lineage>
        <taxon>Bacteria</taxon>
        <taxon>Bacillati</taxon>
        <taxon>Actinomycetota</taxon>
        <taxon>Actinomycetes</taxon>
        <taxon>Mycobacteriales</taxon>
        <taxon>Tsukamurellaceae</taxon>
        <taxon>Tsukamurella</taxon>
    </lineage>
</organism>
<proteinExistence type="inferred from homology"/>
<protein>
    <recommendedName>
        <fullName evidence="9">DUF445 domain-containing protein</fullName>
    </recommendedName>
</protein>
<dbReference type="PANTHER" id="PTHR35791">
    <property type="entry name" value="UPF0754 MEMBRANE PROTEIN YHEB"/>
    <property type="match status" value="1"/>
</dbReference>
<evidence type="ECO:0000313" key="8">
    <source>
        <dbReference type="Proteomes" id="UP000070258"/>
    </source>
</evidence>
<feature type="transmembrane region" description="Helical" evidence="6">
    <location>
        <begin position="20"/>
        <end position="39"/>
    </location>
</feature>
<dbReference type="STRING" id="239498.AXK60_09905"/>
<keyword evidence="5 6" id="KW-0472">Membrane</keyword>
<comment type="similarity">
    <text evidence="2">Belongs to the UPF0754 family.</text>
</comment>
<dbReference type="Proteomes" id="UP000070258">
    <property type="component" value="Unassembled WGS sequence"/>
</dbReference>
<evidence type="ECO:0000256" key="2">
    <source>
        <dbReference type="ARBA" id="ARBA00008053"/>
    </source>
</evidence>
<evidence type="ECO:0008006" key="9">
    <source>
        <dbReference type="Google" id="ProtNLM"/>
    </source>
</evidence>
<evidence type="ECO:0000256" key="4">
    <source>
        <dbReference type="ARBA" id="ARBA00022989"/>
    </source>
</evidence>
<accession>A0A138A7G6</accession>